<dbReference type="VEuPathDB" id="HostDB:ENSMUSG00000025420"/>
<sequence>MELSYQTLKLTHQAREAALDGTRAMCSYPQRCMHWVCAH</sequence>
<dbReference type="SMR" id="D6RI39"/>
<keyword evidence="3" id="KW-1185">Reference proteome</keyword>
<evidence type="ECO:0000313" key="3">
    <source>
        <dbReference type="Proteomes" id="UP000000589"/>
    </source>
</evidence>
<dbReference type="AGR" id="MGI:1924234"/>
<organism evidence="1 3">
    <name type="scientific">Mus musculus</name>
    <name type="common">Mouse</name>
    <dbReference type="NCBI Taxonomy" id="10090"/>
    <lineage>
        <taxon>Eukaryota</taxon>
        <taxon>Metazoa</taxon>
        <taxon>Chordata</taxon>
        <taxon>Craniata</taxon>
        <taxon>Vertebrata</taxon>
        <taxon>Euteleostomi</taxon>
        <taxon>Mammalia</taxon>
        <taxon>Eutheria</taxon>
        <taxon>Euarchontoglires</taxon>
        <taxon>Glires</taxon>
        <taxon>Rodentia</taxon>
        <taxon>Myomorpha</taxon>
        <taxon>Muroidea</taxon>
        <taxon>Muridae</taxon>
        <taxon>Murinae</taxon>
        <taxon>Mus</taxon>
        <taxon>Mus</taxon>
    </lineage>
</organism>
<dbReference type="Bgee" id="ENSMUSG00000025420">
    <property type="expression patterns" value="Expressed in spermatid and 120 other cell types or tissues"/>
</dbReference>
<reference evidence="1 3" key="1">
    <citation type="journal article" date="2009" name="PLoS Biol.">
        <title>Lineage-specific biology revealed by a finished genome assembly of the mouse.</title>
        <authorList>
            <consortium name="Mouse Genome Sequencing Consortium"/>
            <person name="Church D.M."/>
            <person name="Goodstadt L."/>
            <person name="Hillier L.W."/>
            <person name="Zody M.C."/>
            <person name="Goldstein S."/>
            <person name="She X."/>
            <person name="Bult C.J."/>
            <person name="Agarwala R."/>
            <person name="Cherry J.L."/>
            <person name="DiCuccio M."/>
            <person name="Hlavina W."/>
            <person name="Kapustin Y."/>
            <person name="Meric P."/>
            <person name="Maglott D."/>
            <person name="Birtle Z."/>
            <person name="Marques A.C."/>
            <person name="Graves T."/>
            <person name="Zhou S."/>
            <person name="Teague B."/>
            <person name="Potamousis K."/>
            <person name="Churas C."/>
            <person name="Place M."/>
            <person name="Herschleb J."/>
            <person name="Runnheim R."/>
            <person name="Forrest D."/>
            <person name="Amos-Landgraf J."/>
            <person name="Schwartz D.C."/>
            <person name="Cheng Z."/>
            <person name="Lindblad-Toh K."/>
            <person name="Eichler E.E."/>
            <person name="Ponting C.P."/>
        </authorList>
    </citation>
    <scope>NUCLEOTIDE SEQUENCE [LARGE SCALE GENOMIC DNA]</scope>
    <source>
        <strain evidence="1 3">C57BL/6J</strain>
    </source>
</reference>
<dbReference type="MGI" id="MGI:1924234">
    <property type="gene designation" value="Katnal2"/>
</dbReference>
<dbReference type="Antibodypedia" id="22528">
    <property type="antibodies" value="61 antibodies from 17 providers"/>
</dbReference>
<evidence type="ECO:0000313" key="1">
    <source>
        <dbReference type="Ensembl" id="ENSMUSP00000118424.2"/>
    </source>
</evidence>
<gene>
    <name evidence="1 2" type="primary">Katnal2</name>
</gene>
<name>D6RI39_MOUSE</name>
<dbReference type="Ensembl" id="ENSMUST00000122984.8">
    <property type="protein sequence ID" value="ENSMUSP00000118424.2"/>
    <property type="gene ID" value="ENSMUSG00000025420.14"/>
</dbReference>
<proteinExistence type="predicted"/>
<accession>D6RI39</accession>
<reference evidence="1 3" key="2">
    <citation type="journal article" date="2011" name="PLoS Biol.">
        <title>Modernizing reference genome assemblies.</title>
        <authorList>
            <person name="Church D.M."/>
            <person name="Schneider V.A."/>
            <person name="Graves T."/>
            <person name="Auger K."/>
            <person name="Cunningham F."/>
            <person name="Bouk N."/>
            <person name="Chen H.C."/>
            <person name="Agarwala R."/>
            <person name="McLaren W.M."/>
            <person name="Ritchie G.R."/>
            <person name="Albracht D."/>
            <person name="Kremitzki M."/>
            <person name="Rock S."/>
            <person name="Kotkiewicz H."/>
            <person name="Kremitzki C."/>
            <person name="Wollam A."/>
            <person name="Trani L."/>
            <person name="Fulton L."/>
            <person name="Fulton R."/>
            <person name="Matthews L."/>
            <person name="Whitehead S."/>
            <person name="Chow W."/>
            <person name="Torrance J."/>
            <person name="Dunn M."/>
            <person name="Harden G."/>
            <person name="Threadgold G."/>
            <person name="Wood J."/>
            <person name="Collins J."/>
            <person name="Heath P."/>
            <person name="Griffiths G."/>
            <person name="Pelan S."/>
            <person name="Grafham D."/>
            <person name="Eichler E.E."/>
            <person name="Weinstock G."/>
            <person name="Mardis E.R."/>
            <person name="Wilson R.K."/>
            <person name="Howe K."/>
            <person name="Flicek P."/>
            <person name="Hubbard T."/>
        </authorList>
    </citation>
    <scope>NUCLEOTIDE SEQUENCE [LARGE SCALE GENOMIC DNA]</scope>
    <source>
        <strain evidence="1 3">C57BL/6J</strain>
    </source>
</reference>
<protein>
    <submittedName>
        <fullName evidence="1">Katanin p60 subunit A-like 2</fullName>
    </submittedName>
</protein>
<dbReference type="ExpressionAtlas" id="D6RI39">
    <property type="expression patterns" value="baseline and differential"/>
</dbReference>
<reference evidence="1" key="3">
    <citation type="submission" date="2025-08" db="UniProtKB">
        <authorList>
            <consortium name="Ensembl"/>
        </authorList>
    </citation>
    <scope>IDENTIFICATION</scope>
    <source>
        <strain evidence="1">C57BL/6J</strain>
    </source>
</reference>
<dbReference type="Proteomes" id="UP000000589">
    <property type="component" value="Chromosome 18"/>
</dbReference>
<dbReference type="AlphaFoldDB" id="D6RI39"/>
<reference evidence="1" key="4">
    <citation type="submission" date="2025-09" db="UniProtKB">
        <authorList>
            <consortium name="Ensembl"/>
        </authorList>
    </citation>
    <scope>IDENTIFICATION</scope>
    <source>
        <strain evidence="1">C57BL/6J</strain>
    </source>
</reference>
<dbReference type="HOGENOM" id="CLU_3319893_0_0_1"/>
<evidence type="ECO:0000313" key="2">
    <source>
        <dbReference type="MGI" id="MGI:1924234"/>
    </source>
</evidence>
<dbReference type="GeneTree" id="ENSGT00940000157302"/>